<reference evidence="5 6" key="1">
    <citation type="submission" date="2024-05" db="EMBL/GenBank/DDBJ databases">
        <title>Haplotype-resolved chromosome-level genome assembly of Huyou (Citrus changshanensis).</title>
        <authorList>
            <person name="Miao C."/>
            <person name="Chen W."/>
            <person name="Wu Y."/>
            <person name="Wang L."/>
            <person name="Zhao S."/>
            <person name="Grierson D."/>
            <person name="Xu C."/>
            <person name="Chen K."/>
        </authorList>
    </citation>
    <scope>NUCLEOTIDE SEQUENCE [LARGE SCALE GENOMIC DNA]</scope>
    <source>
        <strain evidence="5">01-14</strain>
        <tissue evidence="5">Leaf</tissue>
    </source>
</reference>
<comment type="caution">
    <text evidence="5">The sequence shown here is derived from an EMBL/GenBank/DDBJ whole genome shotgun (WGS) entry which is preliminary data.</text>
</comment>
<dbReference type="GO" id="GO:0003700">
    <property type="term" value="F:DNA-binding transcription factor activity"/>
    <property type="evidence" value="ECO:0007669"/>
    <property type="project" value="InterPro"/>
</dbReference>
<dbReference type="PANTHER" id="PTHR33388:SF18">
    <property type="entry name" value="PROTEIN SPEAR1"/>
    <property type="match status" value="1"/>
</dbReference>
<evidence type="ECO:0000256" key="1">
    <source>
        <dbReference type="ARBA" id="ARBA00022491"/>
    </source>
</evidence>
<keyword evidence="2" id="KW-0805">Transcription regulation</keyword>
<keyword evidence="6" id="KW-1185">Reference proteome</keyword>
<dbReference type="AlphaFoldDB" id="A0AAP0MFC3"/>
<dbReference type="Proteomes" id="UP001428341">
    <property type="component" value="Unassembled WGS sequence"/>
</dbReference>
<organism evidence="5 6">
    <name type="scientific">Citrus x changshan-huyou</name>
    <dbReference type="NCBI Taxonomy" id="2935761"/>
    <lineage>
        <taxon>Eukaryota</taxon>
        <taxon>Viridiplantae</taxon>
        <taxon>Streptophyta</taxon>
        <taxon>Embryophyta</taxon>
        <taxon>Tracheophyta</taxon>
        <taxon>Spermatophyta</taxon>
        <taxon>Magnoliopsida</taxon>
        <taxon>eudicotyledons</taxon>
        <taxon>Gunneridae</taxon>
        <taxon>Pentapetalae</taxon>
        <taxon>rosids</taxon>
        <taxon>malvids</taxon>
        <taxon>Sapindales</taxon>
        <taxon>Rutaceae</taxon>
        <taxon>Aurantioideae</taxon>
        <taxon>Citrus</taxon>
    </lineage>
</organism>
<protein>
    <submittedName>
        <fullName evidence="5">Uncharacterized protein</fullName>
    </submittedName>
</protein>
<evidence type="ECO:0000313" key="5">
    <source>
        <dbReference type="EMBL" id="KAK9209400.1"/>
    </source>
</evidence>
<keyword evidence="3" id="KW-0804">Transcription</keyword>
<gene>
    <name evidence="5" type="ORF">WN944_001766</name>
</gene>
<evidence type="ECO:0000256" key="4">
    <source>
        <dbReference type="SAM" id="MobiDB-lite"/>
    </source>
</evidence>
<dbReference type="InterPro" id="IPR040356">
    <property type="entry name" value="SPEAR"/>
</dbReference>
<proteinExistence type="predicted"/>
<dbReference type="InterPro" id="IPR014855">
    <property type="entry name" value="NOZZLE"/>
</dbReference>
<evidence type="ECO:0000313" key="6">
    <source>
        <dbReference type="Proteomes" id="UP001428341"/>
    </source>
</evidence>
<dbReference type="PANTHER" id="PTHR33388">
    <property type="entry name" value="OS01G0212500 PROTEIN"/>
    <property type="match status" value="1"/>
</dbReference>
<name>A0AAP0MFC3_9ROSI</name>
<feature type="compositionally biased region" description="Basic residues" evidence="4">
    <location>
        <begin position="31"/>
        <end position="50"/>
    </location>
</feature>
<keyword evidence="1" id="KW-0678">Repressor</keyword>
<evidence type="ECO:0000256" key="3">
    <source>
        <dbReference type="ARBA" id="ARBA00023163"/>
    </source>
</evidence>
<feature type="region of interest" description="Disordered" evidence="4">
    <location>
        <begin position="24"/>
        <end position="55"/>
    </location>
</feature>
<dbReference type="EMBL" id="JBCGBO010000004">
    <property type="protein sequence ID" value="KAK9209400.1"/>
    <property type="molecule type" value="Genomic_DNA"/>
</dbReference>
<evidence type="ECO:0000256" key="2">
    <source>
        <dbReference type="ARBA" id="ARBA00023015"/>
    </source>
</evidence>
<sequence>MEKYKATMSCTVCDHHHEAAAASGVNIVKSGRGRKPSNKANAQKKQKKTPQRGMGVAQLERLRQQEMPPPTPSIQNGHLQSHIPFPEPIPSVPVLHGAGHYGMPSGFVGNGLLGPLEESRVLYSGGGGGSGQVLMSKILVGLGTSKELSSMPKNMHVHHHQQPWGVLPQQHCDICLKKKRFHGENMGFPGLINPTNTFNFYEGMNVYGARAARSAFYAGQYHDNNFQNQGTQAVLIHRNGNSMGRNVPREYEFFPGKGGKSTSSKDLEFPLEEASVAVHGEASWFTPTAYYSDNNACGPSNSIDLSLKLSV</sequence>
<accession>A0AAP0MFC3</accession>
<dbReference type="Pfam" id="PF08744">
    <property type="entry name" value="NOZZLE"/>
    <property type="match status" value="1"/>
</dbReference>